<dbReference type="AlphaFoldDB" id="A0A919INI0"/>
<feature type="transmembrane region" description="Helical" evidence="5">
    <location>
        <begin position="110"/>
        <end position="140"/>
    </location>
</feature>
<evidence type="ECO:0000256" key="5">
    <source>
        <dbReference type="SAM" id="Phobius"/>
    </source>
</evidence>
<name>A0A919INI0_9ACTN</name>
<protein>
    <submittedName>
        <fullName evidence="6">Membrane protein</fullName>
    </submittedName>
</protein>
<dbReference type="Gene3D" id="1.10.357.140">
    <property type="entry name" value="UbiA prenyltransferase"/>
    <property type="match status" value="1"/>
</dbReference>
<organism evidence="6 7">
    <name type="scientific">Actinoplanes cyaneus</name>
    <dbReference type="NCBI Taxonomy" id="52696"/>
    <lineage>
        <taxon>Bacteria</taxon>
        <taxon>Bacillati</taxon>
        <taxon>Actinomycetota</taxon>
        <taxon>Actinomycetes</taxon>
        <taxon>Micromonosporales</taxon>
        <taxon>Micromonosporaceae</taxon>
        <taxon>Actinoplanes</taxon>
    </lineage>
</organism>
<evidence type="ECO:0000313" key="6">
    <source>
        <dbReference type="EMBL" id="GID66643.1"/>
    </source>
</evidence>
<proteinExistence type="predicted"/>
<dbReference type="Pfam" id="PF01040">
    <property type="entry name" value="UbiA"/>
    <property type="match status" value="1"/>
</dbReference>
<dbReference type="Gene3D" id="1.20.120.1780">
    <property type="entry name" value="UbiA prenyltransferase"/>
    <property type="match status" value="1"/>
</dbReference>
<feature type="transmembrane region" description="Helical" evidence="5">
    <location>
        <begin position="152"/>
        <end position="172"/>
    </location>
</feature>
<dbReference type="InterPro" id="IPR044878">
    <property type="entry name" value="UbiA_sf"/>
</dbReference>
<feature type="transmembrane region" description="Helical" evidence="5">
    <location>
        <begin position="275"/>
        <end position="294"/>
    </location>
</feature>
<dbReference type="EMBL" id="BOMH01000035">
    <property type="protein sequence ID" value="GID66643.1"/>
    <property type="molecule type" value="Genomic_DNA"/>
</dbReference>
<feature type="transmembrane region" description="Helical" evidence="5">
    <location>
        <begin position="245"/>
        <end position="263"/>
    </location>
</feature>
<evidence type="ECO:0000256" key="4">
    <source>
        <dbReference type="ARBA" id="ARBA00023136"/>
    </source>
</evidence>
<keyword evidence="7" id="KW-1185">Reference proteome</keyword>
<reference evidence="6" key="1">
    <citation type="submission" date="2021-01" db="EMBL/GenBank/DDBJ databases">
        <title>Whole genome shotgun sequence of Actinoplanes cyaneus NBRC 14990.</title>
        <authorList>
            <person name="Komaki H."/>
            <person name="Tamura T."/>
        </authorList>
    </citation>
    <scope>NUCLEOTIDE SEQUENCE</scope>
    <source>
        <strain evidence="6">NBRC 14990</strain>
    </source>
</reference>
<dbReference type="GO" id="GO:0016765">
    <property type="term" value="F:transferase activity, transferring alkyl or aryl (other than methyl) groups"/>
    <property type="evidence" value="ECO:0007669"/>
    <property type="project" value="InterPro"/>
</dbReference>
<keyword evidence="2 5" id="KW-0812">Transmembrane</keyword>
<dbReference type="GO" id="GO:0016020">
    <property type="term" value="C:membrane"/>
    <property type="evidence" value="ECO:0007669"/>
    <property type="project" value="UniProtKB-SubCell"/>
</dbReference>
<evidence type="ECO:0000256" key="2">
    <source>
        <dbReference type="ARBA" id="ARBA00022692"/>
    </source>
</evidence>
<feature type="transmembrane region" description="Helical" evidence="5">
    <location>
        <begin position="178"/>
        <end position="197"/>
    </location>
</feature>
<feature type="transmembrane region" description="Helical" evidence="5">
    <location>
        <begin position="218"/>
        <end position="239"/>
    </location>
</feature>
<sequence length="297" mass="30663">MDDARPAVLVWQRGLMHRRLLDMSRALALLRSSHPEPGAAVTVVMTLLAFGAGHRGWRLLCVFLAVGASQLAVGWVNDWLDAERDLRAGRRDKPVASGAVSRRTVGISGLIAAVAAPLAALPLGATAAATIAVAAIFGLLYDWPLKSTAFSVVPYLLAFGLLPAFVVVALPGRPMPPFWLVAAAALLGAGAHFANVLPDLADDAATGVRGLPHRIGAAGSRLAAATLLLSATATLVLGPPGAPSWSGWAAGAAAVVVLPIGWYASRRARGRPVALFRAVMAVALIDVLLLIFSGPVV</sequence>
<comment type="caution">
    <text evidence="6">The sequence shown here is derived from an EMBL/GenBank/DDBJ whole genome shotgun (WGS) entry which is preliminary data.</text>
</comment>
<evidence type="ECO:0000256" key="3">
    <source>
        <dbReference type="ARBA" id="ARBA00022989"/>
    </source>
</evidence>
<accession>A0A919INI0</accession>
<gene>
    <name evidence="6" type="ORF">Acy02nite_45240</name>
</gene>
<dbReference type="Proteomes" id="UP000619479">
    <property type="component" value="Unassembled WGS sequence"/>
</dbReference>
<dbReference type="InterPro" id="IPR000537">
    <property type="entry name" value="UbiA_prenyltransferase"/>
</dbReference>
<keyword evidence="3 5" id="KW-1133">Transmembrane helix</keyword>
<evidence type="ECO:0000256" key="1">
    <source>
        <dbReference type="ARBA" id="ARBA00004141"/>
    </source>
</evidence>
<comment type="subcellular location">
    <subcellularLocation>
        <location evidence="1">Membrane</location>
        <topology evidence="1">Multi-pass membrane protein</topology>
    </subcellularLocation>
</comment>
<feature type="transmembrane region" description="Helical" evidence="5">
    <location>
        <begin position="57"/>
        <end position="76"/>
    </location>
</feature>
<keyword evidence="4 5" id="KW-0472">Membrane</keyword>
<evidence type="ECO:0000313" key="7">
    <source>
        <dbReference type="Proteomes" id="UP000619479"/>
    </source>
</evidence>